<evidence type="ECO:0000256" key="1">
    <source>
        <dbReference type="SAM" id="MobiDB-lite"/>
    </source>
</evidence>
<dbReference type="EMBL" id="BLXT01007983">
    <property type="protein sequence ID" value="GFO44916.1"/>
    <property type="molecule type" value="Genomic_DNA"/>
</dbReference>
<accession>A0AAV4DL60</accession>
<sequence>MSREAERFKKRTGSHLNRGSGDGGLIGSNLVLRSASLVFRLLHLVILHLGDPDFSGLLLGKGAAGGARAYDKVRTDIRAYLLVTVSCFCKVEFKPTIDSLT</sequence>
<evidence type="ECO:0000313" key="2">
    <source>
        <dbReference type="EMBL" id="GFO44916.1"/>
    </source>
</evidence>
<organism evidence="2 3">
    <name type="scientific">Plakobranchus ocellatus</name>
    <dbReference type="NCBI Taxonomy" id="259542"/>
    <lineage>
        <taxon>Eukaryota</taxon>
        <taxon>Metazoa</taxon>
        <taxon>Spiralia</taxon>
        <taxon>Lophotrochozoa</taxon>
        <taxon>Mollusca</taxon>
        <taxon>Gastropoda</taxon>
        <taxon>Heterobranchia</taxon>
        <taxon>Euthyneura</taxon>
        <taxon>Panpulmonata</taxon>
        <taxon>Sacoglossa</taxon>
        <taxon>Placobranchoidea</taxon>
        <taxon>Plakobranchidae</taxon>
        <taxon>Plakobranchus</taxon>
    </lineage>
</organism>
<name>A0AAV4DL60_9GAST</name>
<dbReference type="Proteomes" id="UP000735302">
    <property type="component" value="Unassembled WGS sequence"/>
</dbReference>
<gene>
    <name evidence="2" type="ORF">PoB_007142100</name>
</gene>
<proteinExistence type="predicted"/>
<protein>
    <submittedName>
        <fullName evidence="2">Uncharacterized protein</fullName>
    </submittedName>
</protein>
<dbReference type="AlphaFoldDB" id="A0AAV4DL60"/>
<keyword evidence="3" id="KW-1185">Reference proteome</keyword>
<feature type="region of interest" description="Disordered" evidence="1">
    <location>
        <begin position="1"/>
        <end position="24"/>
    </location>
</feature>
<comment type="caution">
    <text evidence="2">The sequence shown here is derived from an EMBL/GenBank/DDBJ whole genome shotgun (WGS) entry which is preliminary data.</text>
</comment>
<reference evidence="2 3" key="1">
    <citation type="journal article" date="2021" name="Elife">
        <title>Chloroplast acquisition without the gene transfer in kleptoplastic sea slugs, Plakobranchus ocellatus.</title>
        <authorList>
            <person name="Maeda T."/>
            <person name="Takahashi S."/>
            <person name="Yoshida T."/>
            <person name="Shimamura S."/>
            <person name="Takaki Y."/>
            <person name="Nagai Y."/>
            <person name="Toyoda A."/>
            <person name="Suzuki Y."/>
            <person name="Arimoto A."/>
            <person name="Ishii H."/>
            <person name="Satoh N."/>
            <person name="Nishiyama T."/>
            <person name="Hasebe M."/>
            <person name="Maruyama T."/>
            <person name="Minagawa J."/>
            <person name="Obokata J."/>
            <person name="Shigenobu S."/>
        </authorList>
    </citation>
    <scope>NUCLEOTIDE SEQUENCE [LARGE SCALE GENOMIC DNA]</scope>
</reference>
<evidence type="ECO:0000313" key="3">
    <source>
        <dbReference type="Proteomes" id="UP000735302"/>
    </source>
</evidence>